<keyword evidence="3" id="KW-0645">Protease</keyword>
<evidence type="ECO:0000256" key="2">
    <source>
        <dbReference type="ARBA" id="ARBA00022475"/>
    </source>
</evidence>
<accession>A0A085BMU8</accession>
<dbReference type="InterPro" id="IPR026392">
    <property type="entry name" value="Exo/Archaeosortase_dom"/>
</dbReference>
<dbReference type="eggNOG" id="ENOG5030PDV">
    <property type="taxonomic scope" value="Bacteria"/>
</dbReference>
<dbReference type="EMBL" id="JPLY01000001">
    <property type="protein sequence ID" value="KFC23793.1"/>
    <property type="molecule type" value="Genomic_DNA"/>
</dbReference>
<protein>
    <submittedName>
        <fullName evidence="9">Exosortase</fullName>
    </submittedName>
</protein>
<keyword evidence="2" id="KW-1003">Cell membrane</keyword>
<evidence type="ECO:0000313" key="10">
    <source>
        <dbReference type="Proteomes" id="UP000028623"/>
    </source>
</evidence>
<proteinExistence type="predicted"/>
<evidence type="ECO:0000256" key="5">
    <source>
        <dbReference type="ARBA" id="ARBA00022801"/>
    </source>
</evidence>
<dbReference type="InterPro" id="IPR026323">
    <property type="entry name" value="Exosortase-related_prot_XrtF"/>
</dbReference>
<reference evidence="9 10" key="1">
    <citation type="submission" date="2014-07" db="EMBL/GenBank/DDBJ databases">
        <title>Epilithonimonas lactis LMG 22401 Genome.</title>
        <authorList>
            <person name="Pipes S.E."/>
            <person name="Stropko S.J."/>
        </authorList>
    </citation>
    <scope>NUCLEOTIDE SEQUENCE [LARGE SCALE GENOMIC DNA]</scope>
    <source>
        <strain evidence="9 10">LMG 24401</strain>
    </source>
</reference>
<evidence type="ECO:0000256" key="8">
    <source>
        <dbReference type="SAM" id="Phobius"/>
    </source>
</evidence>
<comment type="caution">
    <text evidence="9">The sequence shown here is derived from an EMBL/GenBank/DDBJ whole genome shotgun (WGS) entry which is preliminary data.</text>
</comment>
<sequence>MKDFLPVLKILLRFVVIYIVFVLLYQLYLNGYENDVVDPFTRWVAKQVAFLQDFFGFPTVLVDNLKLHSVLFQTNGEFTTRMVEGCNVISVAILFAAFIFAFYKGAKTFLYVTVGLIILHILNVSRIALLNIIYLQYPQYAKAAHDYLFPAIIYGGVIILWLVWIQFFALKKVENA</sequence>
<dbReference type="GO" id="GO:0008233">
    <property type="term" value="F:peptidase activity"/>
    <property type="evidence" value="ECO:0007669"/>
    <property type="project" value="UniProtKB-KW"/>
</dbReference>
<dbReference type="NCBIfam" id="TIGR04178">
    <property type="entry name" value="exo_archaeo"/>
    <property type="match status" value="1"/>
</dbReference>
<feature type="transmembrane region" description="Helical" evidence="8">
    <location>
        <begin position="109"/>
        <end position="135"/>
    </location>
</feature>
<dbReference type="Proteomes" id="UP000028623">
    <property type="component" value="Unassembled WGS sequence"/>
</dbReference>
<name>A0A085BMU8_9FLAO</name>
<evidence type="ECO:0000256" key="3">
    <source>
        <dbReference type="ARBA" id="ARBA00022670"/>
    </source>
</evidence>
<evidence type="ECO:0000256" key="6">
    <source>
        <dbReference type="ARBA" id="ARBA00022989"/>
    </source>
</evidence>
<evidence type="ECO:0000256" key="1">
    <source>
        <dbReference type="ARBA" id="ARBA00004651"/>
    </source>
</evidence>
<feature type="transmembrane region" description="Helical" evidence="8">
    <location>
        <begin position="86"/>
        <end position="103"/>
    </location>
</feature>
<dbReference type="OrthoDB" id="678161at2"/>
<evidence type="ECO:0000256" key="4">
    <source>
        <dbReference type="ARBA" id="ARBA00022692"/>
    </source>
</evidence>
<comment type="subcellular location">
    <subcellularLocation>
        <location evidence="1">Cell membrane</location>
        <topology evidence="1">Multi-pass membrane protein</topology>
    </subcellularLocation>
</comment>
<keyword evidence="4 8" id="KW-0812">Transmembrane</keyword>
<dbReference type="GO" id="GO:0006508">
    <property type="term" value="P:proteolysis"/>
    <property type="evidence" value="ECO:0007669"/>
    <property type="project" value="UniProtKB-KW"/>
</dbReference>
<evidence type="ECO:0000313" key="9">
    <source>
        <dbReference type="EMBL" id="KFC23793.1"/>
    </source>
</evidence>
<dbReference type="AlphaFoldDB" id="A0A085BMU8"/>
<gene>
    <name evidence="9" type="ORF">IO89_04285</name>
</gene>
<keyword evidence="6 8" id="KW-1133">Transmembrane helix</keyword>
<dbReference type="GO" id="GO:0005886">
    <property type="term" value="C:plasma membrane"/>
    <property type="evidence" value="ECO:0007669"/>
    <property type="project" value="UniProtKB-SubCell"/>
</dbReference>
<keyword evidence="7 8" id="KW-0472">Membrane</keyword>
<feature type="transmembrane region" description="Helical" evidence="8">
    <location>
        <begin position="7"/>
        <end position="28"/>
    </location>
</feature>
<keyword evidence="5" id="KW-0378">Hydrolase</keyword>
<organism evidence="9 10">
    <name type="scientific">Epilithonimonas lactis</name>
    <dbReference type="NCBI Taxonomy" id="421072"/>
    <lineage>
        <taxon>Bacteria</taxon>
        <taxon>Pseudomonadati</taxon>
        <taxon>Bacteroidota</taxon>
        <taxon>Flavobacteriia</taxon>
        <taxon>Flavobacteriales</taxon>
        <taxon>Weeksellaceae</taxon>
        <taxon>Chryseobacterium group</taxon>
        <taxon>Epilithonimonas</taxon>
    </lineage>
</organism>
<keyword evidence="10" id="KW-1185">Reference proteome</keyword>
<feature type="transmembrane region" description="Helical" evidence="8">
    <location>
        <begin position="147"/>
        <end position="169"/>
    </location>
</feature>
<dbReference type="RefSeq" id="WP_034973839.1">
    <property type="nucleotide sequence ID" value="NZ_FOFI01000002.1"/>
</dbReference>
<dbReference type="STRING" id="421072.SAMN04488097_1830"/>
<evidence type="ECO:0000256" key="7">
    <source>
        <dbReference type="ARBA" id="ARBA00023136"/>
    </source>
</evidence>
<dbReference type="NCBIfam" id="TIGR04128">
    <property type="entry name" value="exoso_Fjoh_1448"/>
    <property type="match status" value="1"/>
</dbReference>